<keyword evidence="3" id="KW-1185">Reference proteome</keyword>
<name>A0A3P6PYA5_DIBLA</name>
<dbReference type="Proteomes" id="UP000281553">
    <property type="component" value="Unassembled WGS sequence"/>
</dbReference>
<organism evidence="2 3">
    <name type="scientific">Dibothriocephalus latus</name>
    <name type="common">Fish tapeworm</name>
    <name type="synonym">Diphyllobothrium latum</name>
    <dbReference type="NCBI Taxonomy" id="60516"/>
    <lineage>
        <taxon>Eukaryota</taxon>
        <taxon>Metazoa</taxon>
        <taxon>Spiralia</taxon>
        <taxon>Lophotrochozoa</taxon>
        <taxon>Platyhelminthes</taxon>
        <taxon>Cestoda</taxon>
        <taxon>Eucestoda</taxon>
        <taxon>Diphyllobothriidea</taxon>
        <taxon>Diphyllobothriidae</taxon>
        <taxon>Dibothriocephalus</taxon>
    </lineage>
</organism>
<evidence type="ECO:0000313" key="3">
    <source>
        <dbReference type="Proteomes" id="UP000281553"/>
    </source>
</evidence>
<gene>
    <name evidence="2" type="ORF">DILT_LOCUS422</name>
</gene>
<proteinExistence type="predicted"/>
<sequence>MRMRQLELIEDDMVNWEPSGEKGVEPKREQEKSREHHRNAEDTTKQTAESFSSWRRQKNPRQSTTETLKTTVKVAKRRRVGVI</sequence>
<dbReference type="AlphaFoldDB" id="A0A3P6PYA5"/>
<feature type="compositionally biased region" description="Basic and acidic residues" evidence="1">
    <location>
        <begin position="19"/>
        <end position="44"/>
    </location>
</feature>
<dbReference type="EMBL" id="UYRU01001749">
    <property type="protein sequence ID" value="VDK32475.1"/>
    <property type="molecule type" value="Genomic_DNA"/>
</dbReference>
<feature type="region of interest" description="Disordered" evidence="1">
    <location>
        <begin position="1"/>
        <end position="69"/>
    </location>
</feature>
<accession>A0A3P6PYA5</accession>
<reference evidence="2 3" key="1">
    <citation type="submission" date="2018-11" db="EMBL/GenBank/DDBJ databases">
        <authorList>
            <consortium name="Pathogen Informatics"/>
        </authorList>
    </citation>
    <scope>NUCLEOTIDE SEQUENCE [LARGE SCALE GENOMIC DNA]</scope>
</reference>
<feature type="compositionally biased region" description="Polar residues" evidence="1">
    <location>
        <begin position="45"/>
        <end position="69"/>
    </location>
</feature>
<evidence type="ECO:0000313" key="2">
    <source>
        <dbReference type="EMBL" id="VDK32475.1"/>
    </source>
</evidence>
<protein>
    <submittedName>
        <fullName evidence="2">Uncharacterized protein</fullName>
    </submittedName>
</protein>
<evidence type="ECO:0000256" key="1">
    <source>
        <dbReference type="SAM" id="MobiDB-lite"/>
    </source>
</evidence>